<sequence length="423" mass="46026">MKNKIKNKVLSPFLHFFRSESSSGIILLICAITAIIIANSNFASVYENILHTYLTIGYGEFSLSMSVIHWINDGLMAVFFLVVGMEIKREVVFGELKSFKKTILPISAAMGGMIVPAIIYSLFNYNQPTITGWGIPMATDIAFALGVLSLVAKNAPKGIVVFLTALAIVDDLGAIIVIAIFYNSQISWIALLIGLIVFIALLLANKFKVKYTSVYIILGVILWLCLLKSGIHATIAGVLLGISLPIGENIHKFKSSILYKFEHVLTPWSSYGIMPIFAFANAGITINAEGFSSNIFSPACLGIIFGLFIGKQIGIFGTSYILVKLKIAKFPSGVTKRHLYGASVLGGIGFTMSIFVSSLSFTDPSILSLAKLCIMIASILAAVYGTIVFKFIKSKSKKNTKDIKNIIESEKGLENLVKYIQTV</sequence>
<evidence type="ECO:0000256" key="4">
    <source>
        <dbReference type="ARBA" id="ARBA00022692"/>
    </source>
</evidence>
<keyword evidence="2 9" id="KW-0050">Antiport</keyword>
<dbReference type="Proteomes" id="UP000017118">
    <property type="component" value="Chromosome"/>
</dbReference>
<dbReference type="KEGG" id="csb:CLSA_c16790"/>
<evidence type="ECO:0000256" key="2">
    <source>
        <dbReference type="ARBA" id="ARBA00022449"/>
    </source>
</evidence>
<comment type="function">
    <text evidence="9">Na(+)/H(+) antiporter that extrudes sodium in exchange for external protons.</text>
</comment>
<reference evidence="10 11" key="1">
    <citation type="journal article" date="2013" name="Genome Announc.">
        <title>Complete Genome Sequence of the Solvent Producer Clostridium saccharobutylicum NCP262 (DSM 13864).</title>
        <authorList>
            <person name="Poehlein A."/>
            <person name="Hartwich K."/>
            <person name="Krabben P."/>
            <person name="Ehrenreich A."/>
            <person name="Liebl W."/>
            <person name="Durre P."/>
            <person name="Gottschalk G."/>
            <person name="Daniel R."/>
        </authorList>
    </citation>
    <scope>NUCLEOTIDE SEQUENCE [LARGE SCALE GENOMIC DNA]</scope>
    <source>
        <strain evidence="10">DSM 13864</strain>
    </source>
</reference>
<gene>
    <name evidence="10" type="primary">nhaA2</name>
    <name evidence="9" type="synonym">nhaA</name>
    <name evidence="10" type="ORF">CLSA_c16790</name>
</gene>
<keyword evidence="5 9" id="KW-1133">Transmembrane helix</keyword>
<dbReference type="Pfam" id="PF06965">
    <property type="entry name" value="Na_H_antiport_1"/>
    <property type="match status" value="1"/>
</dbReference>
<feature type="transmembrane region" description="Helical" evidence="9">
    <location>
        <begin position="63"/>
        <end position="83"/>
    </location>
</feature>
<dbReference type="GeneID" id="55474168"/>
<keyword evidence="7 9" id="KW-0472">Membrane</keyword>
<comment type="catalytic activity">
    <reaction evidence="9">
        <text>Na(+)(in) + 2 H(+)(out) = Na(+)(out) + 2 H(+)(in)</text>
        <dbReference type="Rhea" id="RHEA:29251"/>
        <dbReference type="ChEBI" id="CHEBI:15378"/>
        <dbReference type="ChEBI" id="CHEBI:29101"/>
    </reaction>
</comment>
<dbReference type="Gene3D" id="1.20.1530.10">
    <property type="entry name" value="Na+/H+ antiporter like domain"/>
    <property type="match status" value="1"/>
</dbReference>
<feature type="transmembrane region" description="Helical" evidence="9">
    <location>
        <begin position="21"/>
        <end position="43"/>
    </location>
</feature>
<evidence type="ECO:0000256" key="3">
    <source>
        <dbReference type="ARBA" id="ARBA00022475"/>
    </source>
</evidence>
<dbReference type="AlphaFoldDB" id="U5MPE2"/>
<keyword evidence="4 9" id="KW-0812">Transmembrane</keyword>
<keyword evidence="9" id="KW-0406">Ion transport</keyword>
<proteinExistence type="inferred from homology"/>
<evidence type="ECO:0000256" key="8">
    <source>
        <dbReference type="ARBA" id="ARBA00023201"/>
    </source>
</evidence>
<accession>U5MPE2</accession>
<dbReference type="GO" id="GO:0006885">
    <property type="term" value="P:regulation of pH"/>
    <property type="evidence" value="ECO:0007669"/>
    <property type="project" value="UniProtKB-UniRule"/>
</dbReference>
<feature type="transmembrane region" description="Helical" evidence="9">
    <location>
        <begin position="366"/>
        <end position="392"/>
    </location>
</feature>
<keyword evidence="3 9" id="KW-1003">Cell membrane</keyword>
<dbReference type="NCBIfam" id="TIGR00773">
    <property type="entry name" value="NhaA"/>
    <property type="match status" value="1"/>
</dbReference>
<feature type="transmembrane region" description="Helical" evidence="9">
    <location>
        <begin position="339"/>
        <end position="360"/>
    </location>
</feature>
<dbReference type="NCBIfam" id="NF007112">
    <property type="entry name" value="PRK09561.1"/>
    <property type="match status" value="1"/>
</dbReference>
<dbReference type="InterPro" id="IPR023171">
    <property type="entry name" value="Na/H_antiporter_dom_sf"/>
</dbReference>
<comment type="similarity">
    <text evidence="9">Belongs to the NhaA Na(+)/H(+) (TC 2.A.33) antiporter family.</text>
</comment>
<protein>
    <recommendedName>
        <fullName evidence="9">Na(+)/H(+) antiporter NhaA</fullName>
    </recommendedName>
    <alternativeName>
        <fullName evidence="9">Sodium/proton antiporter NhaA</fullName>
    </alternativeName>
</protein>
<evidence type="ECO:0000256" key="7">
    <source>
        <dbReference type="ARBA" id="ARBA00023136"/>
    </source>
</evidence>
<dbReference type="NCBIfam" id="NF007111">
    <property type="entry name" value="PRK09560.1"/>
    <property type="match status" value="1"/>
</dbReference>
<feature type="transmembrane region" description="Helical" evidence="9">
    <location>
        <begin position="135"/>
        <end position="152"/>
    </location>
</feature>
<organism evidence="10 11">
    <name type="scientific">Clostridium saccharobutylicum DSM 13864</name>
    <dbReference type="NCBI Taxonomy" id="1345695"/>
    <lineage>
        <taxon>Bacteria</taxon>
        <taxon>Bacillati</taxon>
        <taxon>Bacillota</taxon>
        <taxon>Clostridia</taxon>
        <taxon>Eubacteriales</taxon>
        <taxon>Clostridiaceae</taxon>
        <taxon>Clostridium</taxon>
    </lineage>
</organism>
<evidence type="ECO:0000313" key="11">
    <source>
        <dbReference type="Proteomes" id="UP000017118"/>
    </source>
</evidence>
<dbReference type="EMBL" id="CP006721">
    <property type="protein sequence ID" value="AGX42674.1"/>
    <property type="molecule type" value="Genomic_DNA"/>
</dbReference>
<dbReference type="HOGENOM" id="CLU_015803_1_2_9"/>
<evidence type="ECO:0000256" key="1">
    <source>
        <dbReference type="ARBA" id="ARBA00004429"/>
    </source>
</evidence>
<dbReference type="PATRIC" id="fig|1345695.10.peg.3800"/>
<dbReference type="GO" id="GO:0005886">
    <property type="term" value="C:plasma membrane"/>
    <property type="evidence" value="ECO:0007669"/>
    <property type="project" value="UniProtKB-SubCell"/>
</dbReference>
<comment type="subcellular location">
    <subcellularLocation>
        <location evidence="1">Cell inner membrane</location>
        <topology evidence="1">Multi-pass membrane protein</topology>
    </subcellularLocation>
    <subcellularLocation>
        <location evidence="9">Cell membrane</location>
        <topology evidence="9">Multi-pass membrane protein</topology>
    </subcellularLocation>
</comment>
<feature type="transmembrane region" description="Helical" evidence="9">
    <location>
        <begin position="186"/>
        <end position="204"/>
    </location>
</feature>
<dbReference type="PANTHER" id="PTHR30341:SF0">
    <property type="entry name" value="NA(+)_H(+) ANTIPORTER NHAA"/>
    <property type="match status" value="1"/>
</dbReference>
<evidence type="ECO:0000256" key="9">
    <source>
        <dbReference type="HAMAP-Rule" id="MF_01844"/>
    </source>
</evidence>
<dbReference type="InterPro" id="IPR004670">
    <property type="entry name" value="NhaA"/>
</dbReference>
<evidence type="ECO:0000256" key="5">
    <source>
        <dbReference type="ARBA" id="ARBA00022989"/>
    </source>
</evidence>
<keyword evidence="8 9" id="KW-0739">Sodium transport</keyword>
<dbReference type="RefSeq" id="WP_022745188.1">
    <property type="nucleotide sequence ID" value="NC_022571.1"/>
</dbReference>
<dbReference type="eggNOG" id="COG3004">
    <property type="taxonomic scope" value="Bacteria"/>
</dbReference>
<dbReference type="PANTHER" id="PTHR30341">
    <property type="entry name" value="SODIUM ION/PROTON ANTIPORTER NHAA-RELATED"/>
    <property type="match status" value="1"/>
</dbReference>
<evidence type="ECO:0000313" key="10">
    <source>
        <dbReference type="EMBL" id="AGX42674.1"/>
    </source>
</evidence>
<name>U5MPE2_CLOSA</name>
<dbReference type="OrthoDB" id="9808135at2"/>
<dbReference type="GO" id="GO:0015385">
    <property type="term" value="F:sodium:proton antiporter activity"/>
    <property type="evidence" value="ECO:0007669"/>
    <property type="project" value="UniProtKB-UniRule"/>
</dbReference>
<evidence type="ECO:0000256" key="6">
    <source>
        <dbReference type="ARBA" id="ARBA00023053"/>
    </source>
</evidence>
<keyword evidence="11" id="KW-1185">Reference proteome</keyword>
<feature type="transmembrane region" description="Helical" evidence="9">
    <location>
        <begin position="159"/>
        <end position="180"/>
    </location>
</feature>
<keyword evidence="9" id="KW-0813">Transport</keyword>
<dbReference type="HAMAP" id="MF_01844">
    <property type="entry name" value="NhaA"/>
    <property type="match status" value="1"/>
</dbReference>
<feature type="transmembrane region" description="Helical" evidence="9">
    <location>
        <begin position="216"/>
        <end position="242"/>
    </location>
</feature>
<feature type="transmembrane region" description="Helical" evidence="9">
    <location>
        <begin position="103"/>
        <end position="123"/>
    </location>
</feature>
<keyword evidence="6 9" id="KW-0915">Sodium</keyword>
<feature type="transmembrane region" description="Helical" evidence="9">
    <location>
        <begin position="295"/>
        <end position="318"/>
    </location>
</feature>